<keyword evidence="3" id="KW-1185">Reference proteome</keyword>
<dbReference type="Pfam" id="PF00583">
    <property type="entry name" value="Acetyltransf_1"/>
    <property type="match status" value="1"/>
</dbReference>
<dbReference type="RefSeq" id="WP_182666277.1">
    <property type="nucleotide sequence ID" value="NZ_VKHS01000604.1"/>
</dbReference>
<name>A0A7W3T6A2_9ACTN</name>
<sequence>MTSPSAVVRPQRPEDLGALSEICLRTGHIGGDAREVYRDHDLLPDLFLRPYAALEPDLVRVAEDDGRVLGYIVGTADSTAFFRAFRERWLPTVADRHPAPTGPPGTPDEEMRDLLHHAERMLVPEIAARYPAHLHIDLLPEGQGRGLGRRLMEAYCGALRERGVPGVHLGMDPRNERARAFYERMGFTLLRSPAGAGVIHLGLALDREA</sequence>
<dbReference type="PROSITE" id="PS51186">
    <property type="entry name" value="GNAT"/>
    <property type="match status" value="1"/>
</dbReference>
<keyword evidence="2" id="KW-0808">Transferase</keyword>
<accession>A0A7W3T6A2</accession>
<dbReference type="CDD" id="cd04301">
    <property type="entry name" value="NAT_SF"/>
    <property type="match status" value="1"/>
</dbReference>
<dbReference type="Gene3D" id="3.40.630.30">
    <property type="match status" value="1"/>
</dbReference>
<organism evidence="2 3">
    <name type="scientific">Streptomyces calidiresistens</name>
    <dbReference type="NCBI Taxonomy" id="1485586"/>
    <lineage>
        <taxon>Bacteria</taxon>
        <taxon>Bacillati</taxon>
        <taxon>Actinomycetota</taxon>
        <taxon>Actinomycetes</taxon>
        <taxon>Kitasatosporales</taxon>
        <taxon>Streptomycetaceae</taxon>
        <taxon>Streptomyces</taxon>
    </lineage>
</organism>
<dbReference type="Proteomes" id="UP000530234">
    <property type="component" value="Unassembled WGS sequence"/>
</dbReference>
<proteinExistence type="predicted"/>
<dbReference type="SUPFAM" id="SSF55729">
    <property type="entry name" value="Acyl-CoA N-acyltransferases (Nat)"/>
    <property type="match status" value="1"/>
</dbReference>
<comment type="caution">
    <text evidence="2">The sequence shown here is derived from an EMBL/GenBank/DDBJ whole genome shotgun (WGS) entry which is preliminary data.</text>
</comment>
<feature type="domain" description="N-acetyltransferase" evidence="1">
    <location>
        <begin position="6"/>
        <end position="208"/>
    </location>
</feature>
<dbReference type="EMBL" id="VKHS01000604">
    <property type="protein sequence ID" value="MBB0231719.1"/>
    <property type="molecule type" value="Genomic_DNA"/>
</dbReference>
<evidence type="ECO:0000313" key="2">
    <source>
        <dbReference type="EMBL" id="MBB0231719.1"/>
    </source>
</evidence>
<dbReference type="InterPro" id="IPR051822">
    <property type="entry name" value="Glycosyl_Hydrolase_84"/>
</dbReference>
<dbReference type="PANTHER" id="PTHR13170">
    <property type="entry name" value="O-GLCNACASE"/>
    <property type="match status" value="1"/>
</dbReference>
<evidence type="ECO:0000313" key="3">
    <source>
        <dbReference type="Proteomes" id="UP000530234"/>
    </source>
</evidence>
<reference evidence="3" key="1">
    <citation type="submission" date="2019-10" db="EMBL/GenBank/DDBJ databases">
        <title>Streptomyces sp. nov., a novel actinobacterium isolated from alkaline environment.</title>
        <authorList>
            <person name="Golinska P."/>
        </authorList>
    </citation>
    <scope>NUCLEOTIDE SEQUENCE [LARGE SCALE GENOMIC DNA]</scope>
    <source>
        <strain evidence="3">DSM 42108</strain>
    </source>
</reference>
<dbReference type="InterPro" id="IPR016181">
    <property type="entry name" value="Acyl_CoA_acyltransferase"/>
</dbReference>
<dbReference type="InterPro" id="IPR000182">
    <property type="entry name" value="GNAT_dom"/>
</dbReference>
<dbReference type="AlphaFoldDB" id="A0A7W3T6A2"/>
<dbReference type="GO" id="GO:0016747">
    <property type="term" value="F:acyltransferase activity, transferring groups other than amino-acyl groups"/>
    <property type="evidence" value="ECO:0007669"/>
    <property type="project" value="InterPro"/>
</dbReference>
<gene>
    <name evidence="2" type="ORF">FOE67_20005</name>
</gene>
<dbReference type="PANTHER" id="PTHR13170:SF16">
    <property type="entry name" value="PROTEIN O-GLCNACASE"/>
    <property type="match status" value="1"/>
</dbReference>
<evidence type="ECO:0000259" key="1">
    <source>
        <dbReference type="PROSITE" id="PS51186"/>
    </source>
</evidence>
<protein>
    <submittedName>
        <fullName evidence="2">GNAT family N-acetyltransferase</fullName>
    </submittedName>
</protein>